<evidence type="ECO:0000259" key="2">
    <source>
        <dbReference type="PROSITE" id="PS50213"/>
    </source>
</evidence>
<evidence type="ECO:0000313" key="3">
    <source>
        <dbReference type="EMBL" id="KAK4172643.1"/>
    </source>
</evidence>
<sequence>MFSVPLFVTPVLGQTLLQALSTNNFSLYAQRITNIPSIANAAGPGLVIYAPIDEAIRTANVNLSNSNTTKRQEEEEKPSIEECECSATNDHSQKQKKRQLSISPGFARVTFLDDPALVNLGPGRAQSIVERCVPDQLWPEVYGGLGRNVSVVGNDIPFSGGVIRPVNGIITVPSSLSETVRVPSLGVSTFIDLAQRAGLLTELDNKTKTTVLVPSDAALASAASLSDSELAQVLKRHVLVDVTAYTPLLRNGDVYRTLAGDAVTVALRDGGYFVNGARIVRGDVIIKNGVLHTIDLVSPALPTFVTGASLAVMSWMALALRLMCVVVIGYHEAAMQRY</sequence>
<gene>
    <name evidence="3" type="ORF">QBC36DRAFT_349400</name>
</gene>
<feature type="domain" description="FAS1" evidence="2">
    <location>
        <begin position="174"/>
        <end position="298"/>
    </location>
</feature>
<keyword evidence="1" id="KW-0472">Membrane</keyword>
<feature type="transmembrane region" description="Helical" evidence="1">
    <location>
        <begin position="308"/>
        <end position="330"/>
    </location>
</feature>
<dbReference type="GO" id="GO:0016236">
    <property type="term" value="P:macroautophagy"/>
    <property type="evidence" value="ECO:0007669"/>
    <property type="project" value="TreeGrafter"/>
</dbReference>
<reference evidence="3" key="2">
    <citation type="submission" date="2023-05" db="EMBL/GenBank/DDBJ databases">
        <authorList>
            <consortium name="Lawrence Berkeley National Laboratory"/>
            <person name="Steindorff A."/>
            <person name="Hensen N."/>
            <person name="Bonometti L."/>
            <person name="Westerberg I."/>
            <person name="Brannstrom I.O."/>
            <person name="Guillou S."/>
            <person name="Cros-Aarteil S."/>
            <person name="Calhoun S."/>
            <person name="Haridas S."/>
            <person name="Kuo A."/>
            <person name="Mondo S."/>
            <person name="Pangilinan J."/>
            <person name="Riley R."/>
            <person name="Labutti K."/>
            <person name="Andreopoulos B."/>
            <person name="Lipzen A."/>
            <person name="Chen C."/>
            <person name="Yanf M."/>
            <person name="Daum C."/>
            <person name="Ng V."/>
            <person name="Clum A."/>
            <person name="Ohm R."/>
            <person name="Martin F."/>
            <person name="Silar P."/>
            <person name="Natvig D."/>
            <person name="Lalanne C."/>
            <person name="Gautier V."/>
            <person name="Ament-Velasquez S.L."/>
            <person name="Kruys A."/>
            <person name="Hutchinson M.I."/>
            <person name="Powell A.J."/>
            <person name="Barry K."/>
            <person name="Miller A.N."/>
            <person name="Grigoriev I.V."/>
            <person name="Debuchy R."/>
            <person name="Gladieux P."/>
            <person name="Thoren M.H."/>
            <person name="Johannesson H."/>
        </authorList>
    </citation>
    <scope>NUCLEOTIDE SEQUENCE</scope>
    <source>
        <strain evidence="3">CBS 892.96</strain>
    </source>
</reference>
<organism evidence="3 4">
    <name type="scientific">Triangularia setosa</name>
    <dbReference type="NCBI Taxonomy" id="2587417"/>
    <lineage>
        <taxon>Eukaryota</taxon>
        <taxon>Fungi</taxon>
        <taxon>Dikarya</taxon>
        <taxon>Ascomycota</taxon>
        <taxon>Pezizomycotina</taxon>
        <taxon>Sordariomycetes</taxon>
        <taxon>Sordariomycetidae</taxon>
        <taxon>Sordariales</taxon>
        <taxon>Podosporaceae</taxon>
        <taxon>Triangularia</taxon>
    </lineage>
</organism>
<protein>
    <submittedName>
        <fullName evidence="3">FAS1 domain-containing protein</fullName>
    </submittedName>
</protein>
<evidence type="ECO:0000313" key="4">
    <source>
        <dbReference type="Proteomes" id="UP001302321"/>
    </source>
</evidence>
<proteinExistence type="predicted"/>
<keyword evidence="1" id="KW-1133">Transmembrane helix</keyword>
<dbReference type="EMBL" id="MU866405">
    <property type="protein sequence ID" value="KAK4172643.1"/>
    <property type="molecule type" value="Genomic_DNA"/>
</dbReference>
<dbReference type="Pfam" id="PF02469">
    <property type="entry name" value="Fasciclin"/>
    <property type="match status" value="1"/>
</dbReference>
<dbReference type="Proteomes" id="UP001302321">
    <property type="component" value="Unassembled WGS sequence"/>
</dbReference>
<dbReference type="PANTHER" id="PTHR10900:SF77">
    <property type="entry name" value="FI19380P1"/>
    <property type="match status" value="1"/>
</dbReference>
<dbReference type="PROSITE" id="PS50213">
    <property type="entry name" value="FAS1"/>
    <property type="match status" value="1"/>
</dbReference>
<dbReference type="Gene3D" id="2.30.180.10">
    <property type="entry name" value="FAS1 domain"/>
    <property type="match status" value="1"/>
</dbReference>
<dbReference type="InterPro" id="IPR036378">
    <property type="entry name" value="FAS1_dom_sf"/>
</dbReference>
<evidence type="ECO:0000256" key="1">
    <source>
        <dbReference type="SAM" id="Phobius"/>
    </source>
</evidence>
<name>A0AAN7A3G2_9PEZI</name>
<reference evidence="3" key="1">
    <citation type="journal article" date="2023" name="Mol. Phylogenet. Evol.">
        <title>Genome-scale phylogeny and comparative genomics of the fungal order Sordariales.</title>
        <authorList>
            <person name="Hensen N."/>
            <person name="Bonometti L."/>
            <person name="Westerberg I."/>
            <person name="Brannstrom I.O."/>
            <person name="Guillou S."/>
            <person name="Cros-Aarteil S."/>
            <person name="Calhoun S."/>
            <person name="Haridas S."/>
            <person name="Kuo A."/>
            <person name="Mondo S."/>
            <person name="Pangilinan J."/>
            <person name="Riley R."/>
            <person name="LaButti K."/>
            <person name="Andreopoulos B."/>
            <person name="Lipzen A."/>
            <person name="Chen C."/>
            <person name="Yan M."/>
            <person name="Daum C."/>
            <person name="Ng V."/>
            <person name="Clum A."/>
            <person name="Steindorff A."/>
            <person name="Ohm R.A."/>
            <person name="Martin F."/>
            <person name="Silar P."/>
            <person name="Natvig D.O."/>
            <person name="Lalanne C."/>
            <person name="Gautier V."/>
            <person name="Ament-Velasquez S.L."/>
            <person name="Kruys A."/>
            <person name="Hutchinson M.I."/>
            <person name="Powell A.J."/>
            <person name="Barry K."/>
            <person name="Miller A.N."/>
            <person name="Grigoriev I.V."/>
            <person name="Debuchy R."/>
            <person name="Gladieux P."/>
            <person name="Hiltunen Thoren M."/>
            <person name="Johannesson H."/>
        </authorList>
    </citation>
    <scope>NUCLEOTIDE SEQUENCE</scope>
    <source>
        <strain evidence="3">CBS 892.96</strain>
    </source>
</reference>
<dbReference type="PANTHER" id="PTHR10900">
    <property type="entry name" value="PERIOSTIN-RELATED"/>
    <property type="match status" value="1"/>
</dbReference>
<accession>A0AAN7A3G2</accession>
<dbReference type="AlphaFoldDB" id="A0AAN7A3G2"/>
<keyword evidence="4" id="KW-1185">Reference proteome</keyword>
<keyword evidence="1" id="KW-0812">Transmembrane</keyword>
<dbReference type="SUPFAM" id="SSF82153">
    <property type="entry name" value="FAS1 domain"/>
    <property type="match status" value="1"/>
</dbReference>
<dbReference type="InterPro" id="IPR000782">
    <property type="entry name" value="FAS1_domain"/>
</dbReference>
<dbReference type="SMART" id="SM00554">
    <property type="entry name" value="FAS1"/>
    <property type="match status" value="1"/>
</dbReference>
<comment type="caution">
    <text evidence="3">The sequence shown here is derived from an EMBL/GenBank/DDBJ whole genome shotgun (WGS) entry which is preliminary data.</text>
</comment>
<dbReference type="GO" id="GO:0000329">
    <property type="term" value="C:fungal-type vacuole membrane"/>
    <property type="evidence" value="ECO:0007669"/>
    <property type="project" value="TreeGrafter"/>
</dbReference>
<dbReference type="InterPro" id="IPR050904">
    <property type="entry name" value="Adhesion/Biosynth-related"/>
</dbReference>